<dbReference type="PANTHER" id="PTHR32196">
    <property type="entry name" value="ABC TRANSPORTER PERMEASE PROTEIN YPHD-RELATED-RELATED"/>
    <property type="match status" value="1"/>
</dbReference>
<dbReference type="Proteomes" id="UP001596306">
    <property type="component" value="Unassembled WGS sequence"/>
</dbReference>
<comment type="subcellular location">
    <subcellularLocation>
        <location evidence="1">Cell membrane</location>
        <topology evidence="1">Multi-pass membrane protein</topology>
    </subcellularLocation>
</comment>
<evidence type="ECO:0000313" key="8">
    <source>
        <dbReference type="Proteomes" id="UP001596306"/>
    </source>
</evidence>
<feature type="transmembrane region" description="Helical" evidence="6">
    <location>
        <begin position="270"/>
        <end position="289"/>
    </location>
</feature>
<feature type="transmembrane region" description="Helical" evidence="6">
    <location>
        <begin position="215"/>
        <end position="233"/>
    </location>
</feature>
<evidence type="ECO:0000256" key="3">
    <source>
        <dbReference type="ARBA" id="ARBA00022692"/>
    </source>
</evidence>
<evidence type="ECO:0000313" key="7">
    <source>
        <dbReference type="EMBL" id="MFC6356594.1"/>
    </source>
</evidence>
<dbReference type="Pfam" id="PF02653">
    <property type="entry name" value="BPD_transp_2"/>
    <property type="match status" value="1"/>
</dbReference>
<evidence type="ECO:0000256" key="4">
    <source>
        <dbReference type="ARBA" id="ARBA00022989"/>
    </source>
</evidence>
<evidence type="ECO:0000256" key="1">
    <source>
        <dbReference type="ARBA" id="ARBA00004651"/>
    </source>
</evidence>
<accession>A0ABW1VFB3</accession>
<organism evidence="7 8">
    <name type="scientific">Luethyella okanaganae</name>
    <dbReference type="NCBI Taxonomy" id="69372"/>
    <lineage>
        <taxon>Bacteria</taxon>
        <taxon>Bacillati</taxon>
        <taxon>Actinomycetota</taxon>
        <taxon>Actinomycetes</taxon>
        <taxon>Micrococcales</taxon>
        <taxon>Microbacteriaceae</taxon>
        <taxon>Luethyella</taxon>
    </lineage>
</organism>
<protein>
    <submittedName>
        <fullName evidence="7">ABC transporter permease</fullName>
    </submittedName>
</protein>
<sequence length="319" mass="31794">MKTLIAKAPVLSSPVVLSFVALAGLVLIAQSRSSGFLSVPHVGVILGIAAVLGIAGAAQTVVVLAAGIDLSVGAIISAADVLTVQWTGGNDVPILVVLLIVFLGAAAGALNGLGISLLGINPMVMTLGMAAVVGGLALVVTNGQSGGSPHPLVSDAMTTRFLGLPGTVYVWIAVAAATVVLLRYTELGRNIYAFGSNAKAAEIAGLRRGTTLVRVYAISGGFAAIAGVVLAGYTGTGAYGIGEQYTLMSVAAVVIGGASILGGRGSYAGTIAGVITLVVLDDVLSAAAVPIAGRQIVQGIAILLILVLYGRERRLRTTS</sequence>
<keyword evidence="4 6" id="KW-1133">Transmembrane helix</keyword>
<name>A0ABW1VFB3_9MICO</name>
<evidence type="ECO:0000256" key="6">
    <source>
        <dbReference type="SAM" id="Phobius"/>
    </source>
</evidence>
<evidence type="ECO:0000256" key="2">
    <source>
        <dbReference type="ARBA" id="ARBA00022475"/>
    </source>
</evidence>
<keyword evidence="5 6" id="KW-0472">Membrane</keyword>
<comment type="caution">
    <text evidence="7">The sequence shown here is derived from an EMBL/GenBank/DDBJ whole genome shotgun (WGS) entry which is preliminary data.</text>
</comment>
<feature type="transmembrane region" description="Helical" evidence="6">
    <location>
        <begin position="161"/>
        <end position="182"/>
    </location>
</feature>
<feature type="transmembrane region" description="Helical" evidence="6">
    <location>
        <begin position="120"/>
        <end position="141"/>
    </location>
</feature>
<feature type="transmembrane region" description="Helical" evidence="6">
    <location>
        <begin position="295"/>
        <end position="311"/>
    </location>
</feature>
<keyword evidence="8" id="KW-1185">Reference proteome</keyword>
<dbReference type="EMBL" id="JBHSTP010000002">
    <property type="protein sequence ID" value="MFC6356594.1"/>
    <property type="molecule type" value="Genomic_DNA"/>
</dbReference>
<feature type="transmembrane region" description="Helical" evidence="6">
    <location>
        <begin position="92"/>
        <end position="113"/>
    </location>
</feature>
<dbReference type="InterPro" id="IPR001851">
    <property type="entry name" value="ABC_transp_permease"/>
</dbReference>
<gene>
    <name evidence="7" type="ORF">ACFQB0_10795</name>
</gene>
<evidence type="ECO:0000256" key="5">
    <source>
        <dbReference type="ARBA" id="ARBA00023136"/>
    </source>
</evidence>
<feature type="transmembrane region" description="Helical" evidence="6">
    <location>
        <begin position="9"/>
        <end position="29"/>
    </location>
</feature>
<dbReference type="CDD" id="cd06579">
    <property type="entry name" value="TM_PBP1_transp_AraH_like"/>
    <property type="match status" value="1"/>
</dbReference>
<feature type="transmembrane region" description="Helical" evidence="6">
    <location>
        <begin position="35"/>
        <end position="55"/>
    </location>
</feature>
<dbReference type="RefSeq" id="WP_386731233.1">
    <property type="nucleotide sequence ID" value="NZ_JBHSTP010000002.1"/>
</dbReference>
<keyword evidence="3 6" id="KW-0812">Transmembrane</keyword>
<proteinExistence type="predicted"/>
<keyword evidence="2" id="KW-1003">Cell membrane</keyword>
<reference evidence="8" key="1">
    <citation type="journal article" date="2019" name="Int. J. Syst. Evol. Microbiol.">
        <title>The Global Catalogue of Microorganisms (GCM) 10K type strain sequencing project: providing services to taxonomists for standard genome sequencing and annotation.</title>
        <authorList>
            <consortium name="The Broad Institute Genomics Platform"/>
            <consortium name="The Broad Institute Genome Sequencing Center for Infectious Disease"/>
            <person name="Wu L."/>
            <person name="Ma J."/>
        </authorList>
    </citation>
    <scope>NUCLEOTIDE SEQUENCE [LARGE SCALE GENOMIC DNA]</scope>
    <source>
        <strain evidence="8">CCUG 43304</strain>
    </source>
</reference>
<feature type="transmembrane region" description="Helical" evidence="6">
    <location>
        <begin position="245"/>
        <end position="263"/>
    </location>
</feature>